<dbReference type="AlphaFoldDB" id="A0AA94XRX8"/>
<organism evidence="1 2">
    <name type="scientific">Glutamicibacter halophytocola</name>
    <dbReference type="NCBI Taxonomy" id="1933880"/>
    <lineage>
        <taxon>Bacteria</taxon>
        <taxon>Bacillati</taxon>
        <taxon>Actinomycetota</taxon>
        <taxon>Actinomycetes</taxon>
        <taxon>Micrococcales</taxon>
        <taxon>Micrococcaceae</taxon>
        <taxon>Glutamicibacter</taxon>
    </lineage>
</organism>
<dbReference type="RefSeq" id="WP_194943710.1">
    <property type="nucleotide sequence ID" value="NZ_CP012750.1"/>
</dbReference>
<evidence type="ECO:0000313" key="2">
    <source>
        <dbReference type="Proteomes" id="UP001060018"/>
    </source>
</evidence>
<proteinExistence type="predicted"/>
<dbReference type="Proteomes" id="UP001060018">
    <property type="component" value="Chromosome"/>
</dbReference>
<protein>
    <submittedName>
        <fullName evidence="1">Uncharacterized protein</fullName>
    </submittedName>
</protein>
<evidence type="ECO:0000313" key="1">
    <source>
        <dbReference type="EMBL" id="UUX58803.1"/>
    </source>
</evidence>
<name>A0AA94XRX8_9MICC</name>
<reference evidence="1" key="1">
    <citation type="journal article" date="2022" name="Pest Manag. Sci.">
        <title>Glutamicibacter halophytocola-mediated host fitness of potato tuber moth on Solanaceae crops.</title>
        <authorList>
            <person name="Wang W."/>
            <person name="Xiao G."/>
            <person name="Du G."/>
            <person name="Chang L."/>
            <person name="Yang Y."/>
            <person name="Ye J."/>
            <person name="Chen B."/>
        </authorList>
    </citation>
    <scope>NUCLEOTIDE SEQUENCE</scope>
    <source>
        <strain evidence="1">S2</strain>
    </source>
</reference>
<accession>A0AA94XRX8</accession>
<dbReference type="EMBL" id="CP102487">
    <property type="protein sequence ID" value="UUX58803.1"/>
    <property type="molecule type" value="Genomic_DNA"/>
</dbReference>
<gene>
    <name evidence="1" type="ORF">NUH22_16170</name>
</gene>
<sequence length="48" mass="5355">MMDIKAEGWQSGLAQELARERLLKQLEDIDTDVLKLLRSIALSRGDGA</sequence>